<feature type="signal peptide" evidence="1">
    <location>
        <begin position="1"/>
        <end position="26"/>
    </location>
</feature>
<keyword evidence="1" id="KW-0732">Signal</keyword>
<gene>
    <name evidence="2" type="ORF">K435DRAFT_399250</name>
</gene>
<evidence type="ECO:0008006" key="4">
    <source>
        <dbReference type="Google" id="ProtNLM"/>
    </source>
</evidence>
<reference evidence="2 3" key="1">
    <citation type="journal article" date="2019" name="Nat. Ecol. Evol.">
        <title>Megaphylogeny resolves global patterns of mushroom evolution.</title>
        <authorList>
            <person name="Varga T."/>
            <person name="Krizsan K."/>
            <person name="Foldi C."/>
            <person name="Dima B."/>
            <person name="Sanchez-Garcia M."/>
            <person name="Sanchez-Ramirez S."/>
            <person name="Szollosi G.J."/>
            <person name="Szarkandi J.G."/>
            <person name="Papp V."/>
            <person name="Albert L."/>
            <person name="Andreopoulos W."/>
            <person name="Angelini C."/>
            <person name="Antonin V."/>
            <person name="Barry K.W."/>
            <person name="Bougher N.L."/>
            <person name="Buchanan P."/>
            <person name="Buyck B."/>
            <person name="Bense V."/>
            <person name="Catcheside P."/>
            <person name="Chovatia M."/>
            <person name="Cooper J."/>
            <person name="Damon W."/>
            <person name="Desjardin D."/>
            <person name="Finy P."/>
            <person name="Geml J."/>
            <person name="Haridas S."/>
            <person name="Hughes K."/>
            <person name="Justo A."/>
            <person name="Karasinski D."/>
            <person name="Kautmanova I."/>
            <person name="Kiss B."/>
            <person name="Kocsube S."/>
            <person name="Kotiranta H."/>
            <person name="LaButti K.M."/>
            <person name="Lechner B.E."/>
            <person name="Liimatainen K."/>
            <person name="Lipzen A."/>
            <person name="Lukacs Z."/>
            <person name="Mihaltcheva S."/>
            <person name="Morgado L.N."/>
            <person name="Niskanen T."/>
            <person name="Noordeloos M.E."/>
            <person name="Ohm R.A."/>
            <person name="Ortiz-Santana B."/>
            <person name="Ovrebo C."/>
            <person name="Racz N."/>
            <person name="Riley R."/>
            <person name="Savchenko A."/>
            <person name="Shiryaev A."/>
            <person name="Soop K."/>
            <person name="Spirin V."/>
            <person name="Szebenyi C."/>
            <person name="Tomsovsky M."/>
            <person name="Tulloss R.E."/>
            <person name="Uehling J."/>
            <person name="Grigoriev I.V."/>
            <person name="Vagvolgyi C."/>
            <person name="Papp T."/>
            <person name="Martin F.M."/>
            <person name="Miettinen O."/>
            <person name="Hibbett D.S."/>
            <person name="Nagy L.G."/>
        </authorList>
    </citation>
    <scope>NUCLEOTIDE SEQUENCE [LARGE SCALE GENOMIC DNA]</scope>
    <source>
        <strain evidence="2 3">CBS 962.96</strain>
    </source>
</reference>
<accession>A0A4S8MFU2</accession>
<name>A0A4S8MFU2_DENBC</name>
<dbReference type="EMBL" id="ML179089">
    <property type="protein sequence ID" value="THV01510.1"/>
    <property type="molecule type" value="Genomic_DNA"/>
</dbReference>
<feature type="chain" id="PRO_5020544704" description="Secreted protein" evidence="1">
    <location>
        <begin position="27"/>
        <end position="82"/>
    </location>
</feature>
<keyword evidence="3" id="KW-1185">Reference proteome</keyword>
<dbReference type="Proteomes" id="UP000297245">
    <property type="component" value="Unassembled WGS sequence"/>
</dbReference>
<sequence>MSLCFNKIALVILVSDFLPIPFLTYASLLTCPRLCPPHCPDYTLLSTHRHHNFHITTPMLHLRQSFCTRRHPPFLLSHHAHA</sequence>
<dbReference type="AlphaFoldDB" id="A0A4S8MFU2"/>
<evidence type="ECO:0000256" key="1">
    <source>
        <dbReference type="SAM" id="SignalP"/>
    </source>
</evidence>
<proteinExistence type="predicted"/>
<evidence type="ECO:0000313" key="2">
    <source>
        <dbReference type="EMBL" id="THV01510.1"/>
    </source>
</evidence>
<evidence type="ECO:0000313" key="3">
    <source>
        <dbReference type="Proteomes" id="UP000297245"/>
    </source>
</evidence>
<protein>
    <recommendedName>
        <fullName evidence="4">Secreted protein</fullName>
    </recommendedName>
</protein>
<organism evidence="2 3">
    <name type="scientific">Dendrothele bispora (strain CBS 962.96)</name>
    <dbReference type="NCBI Taxonomy" id="1314807"/>
    <lineage>
        <taxon>Eukaryota</taxon>
        <taxon>Fungi</taxon>
        <taxon>Dikarya</taxon>
        <taxon>Basidiomycota</taxon>
        <taxon>Agaricomycotina</taxon>
        <taxon>Agaricomycetes</taxon>
        <taxon>Agaricomycetidae</taxon>
        <taxon>Agaricales</taxon>
        <taxon>Agaricales incertae sedis</taxon>
        <taxon>Dendrothele</taxon>
    </lineage>
</organism>